<comment type="caution">
    <text evidence="1">The sequence shown here is derived from an EMBL/GenBank/DDBJ whole genome shotgun (WGS) entry which is preliminary data.</text>
</comment>
<sequence length="166" mass="18034">MACQNVGPTNPDIAGLGIVISFAFQAGLSIVLSIWSCFLQAPTTLGPLVQHILESSRSRPSSVLHEQQEPTMQPLSTSQSHERQERRMQSPPNSTRGPSSKLLAHGKLKIKAIDKVLVTISDAQTWNALGLLIAALVQCNSLSLYHLHIVYDTVSFTGSVTFIQDT</sequence>
<protein>
    <submittedName>
        <fullName evidence="1">Uncharacterized protein</fullName>
    </submittedName>
</protein>
<name>A0ACC1SIC1_9HYPO</name>
<gene>
    <name evidence="1" type="ORF">NM208_g5086</name>
</gene>
<evidence type="ECO:0000313" key="2">
    <source>
        <dbReference type="Proteomes" id="UP001148629"/>
    </source>
</evidence>
<accession>A0ACC1SIC1</accession>
<keyword evidence="2" id="KW-1185">Reference proteome</keyword>
<dbReference type="EMBL" id="JANRMS010000410">
    <property type="protein sequence ID" value="KAJ3540393.1"/>
    <property type="molecule type" value="Genomic_DNA"/>
</dbReference>
<evidence type="ECO:0000313" key="1">
    <source>
        <dbReference type="EMBL" id="KAJ3540393.1"/>
    </source>
</evidence>
<proteinExistence type="predicted"/>
<dbReference type="Proteomes" id="UP001148629">
    <property type="component" value="Unassembled WGS sequence"/>
</dbReference>
<organism evidence="1 2">
    <name type="scientific">Fusarium decemcellulare</name>
    <dbReference type="NCBI Taxonomy" id="57161"/>
    <lineage>
        <taxon>Eukaryota</taxon>
        <taxon>Fungi</taxon>
        <taxon>Dikarya</taxon>
        <taxon>Ascomycota</taxon>
        <taxon>Pezizomycotina</taxon>
        <taxon>Sordariomycetes</taxon>
        <taxon>Hypocreomycetidae</taxon>
        <taxon>Hypocreales</taxon>
        <taxon>Nectriaceae</taxon>
        <taxon>Fusarium</taxon>
        <taxon>Fusarium decemcellulare species complex</taxon>
    </lineage>
</organism>
<reference evidence="1" key="1">
    <citation type="submission" date="2022-08" db="EMBL/GenBank/DDBJ databases">
        <title>Genome Sequence of Fusarium decemcellulare.</title>
        <authorList>
            <person name="Buettner E."/>
        </authorList>
    </citation>
    <scope>NUCLEOTIDE SEQUENCE</scope>
    <source>
        <strain evidence="1">Babe19</strain>
    </source>
</reference>